<dbReference type="Pfam" id="PF00534">
    <property type="entry name" value="Glycos_transf_1"/>
    <property type="match status" value="1"/>
</dbReference>
<comment type="catalytic activity">
    <reaction evidence="1">
        <text>[(1-&gt;4)-alpha-D-glucosyl](n) + ADP-alpha-D-glucose = [(1-&gt;4)-alpha-D-glucosyl](n+1) + ADP + H(+)</text>
        <dbReference type="Rhea" id="RHEA:18189"/>
        <dbReference type="Rhea" id="RHEA-COMP:9584"/>
        <dbReference type="Rhea" id="RHEA-COMP:9587"/>
        <dbReference type="ChEBI" id="CHEBI:15378"/>
        <dbReference type="ChEBI" id="CHEBI:15444"/>
        <dbReference type="ChEBI" id="CHEBI:57498"/>
        <dbReference type="ChEBI" id="CHEBI:456216"/>
        <dbReference type="EC" id="2.4.1.21"/>
    </reaction>
</comment>
<keyword evidence="9" id="KW-0808">Transferase</keyword>
<dbReference type="GO" id="GO:0009011">
    <property type="term" value="F:alpha-1,4-glucan glucosyltransferase (ADP-glucose donor) activity"/>
    <property type="evidence" value="ECO:0007669"/>
    <property type="project" value="UniProtKB-EC"/>
</dbReference>
<keyword evidence="13" id="KW-0732">Signal</keyword>
<dbReference type="UniPathway" id="UPA00152"/>
<dbReference type="Pfam" id="PF08323">
    <property type="entry name" value="Glyco_transf_5"/>
    <property type="match status" value="1"/>
</dbReference>
<evidence type="ECO:0000256" key="12">
    <source>
        <dbReference type="SAM" id="MobiDB-lite"/>
    </source>
</evidence>
<evidence type="ECO:0000256" key="3">
    <source>
        <dbReference type="ARBA" id="ARBA00004727"/>
    </source>
</evidence>
<evidence type="ECO:0000259" key="14">
    <source>
        <dbReference type="SMART" id="SM01066"/>
    </source>
</evidence>
<feature type="compositionally biased region" description="Basic and acidic residues" evidence="12">
    <location>
        <begin position="181"/>
        <end position="195"/>
    </location>
</feature>
<feature type="domain" description="Carbohydrate binding module family 25" evidence="14">
    <location>
        <begin position="497"/>
        <end position="590"/>
    </location>
</feature>
<dbReference type="PANTHER" id="PTHR46083">
    <property type="match status" value="1"/>
</dbReference>
<name>A0A1Y1IGY7_KLENI</name>
<dbReference type="EMBL" id="DF237553">
    <property type="protein sequence ID" value="GAQ90130.1"/>
    <property type="molecule type" value="Genomic_DNA"/>
</dbReference>
<keyword evidence="11" id="KW-0809">Transit peptide</keyword>
<evidence type="ECO:0000256" key="2">
    <source>
        <dbReference type="ARBA" id="ARBA00004229"/>
    </source>
</evidence>
<dbReference type="CDD" id="cd03791">
    <property type="entry name" value="GT5_Glycogen_synthase_DULL1-like"/>
    <property type="match status" value="1"/>
</dbReference>
<comment type="pathway">
    <text evidence="3">Glycan biosynthesis; starch biosynthesis.</text>
</comment>
<feature type="region of interest" description="Disordered" evidence="12">
    <location>
        <begin position="63"/>
        <end position="293"/>
    </location>
</feature>
<dbReference type="GO" id="GO:0004373">
    <property type="term" value="F:alpha-1,4-glucan glucosyltransferase (UDP-glucose donor) activity"/>
    <property type="evidence" value="ECO:0007669"/>
    <property type="project" value="InterPro"/>
</dbReference>
<accession>A0A1Y1IGY7</accession>
<dbReference type="InterPro" id="IPR013534">
    <property type="entry name" value="Starch_synth_cat_dom"/>
</dbReference>
<evidence type="ECO:0000313" key="15">
    <source>
        <dbReference type="EMBL" id="GAQ90130.1"/>
    </source>
</evidence>
<dbReference type="SMART" id="SM01066">
    <property type="entry name" value="CBM_25"/>
    <property type="match status" value="3"/>
</dbReference>
<keyword evidence="8" id="KW-0328">Glycosyltransferase</keyword>
<evidence type="ECO:0000256" key="6">
    <source>
        <dbReference type="ARBA" id="ARBA00022528"/>
    </source>
</evidence>
<feature type="compositionally biased region" description="Low complexity" evidence="12">
    <location>
        <begin position="196"/>
        <end position="205"/>
    </location>
</feature>
<reference evidence="15 16" key="1">
    <citation type="journal article" date="2014" name="Nat. Commun.">
        <title>Klebsormidium flaccidum genome reveals primary factors for plant terrestrial adaptation.</title>
        <authorList>
            <person name="Hori K."/>
            <person name="Maruyama F."/>
            <person name="Fujisawa T."/>
            <person name="Togashi T."/>
            <person name="Yamamoto N."/>
            <person name="Seo M."/>
            <person name="Sato S."/>
            <person name="Yamada T."/>
            <person name="Mori H."/>
            <person name="Tajima N."/>
            <person name="Moriyama T."/>
            <person name="Ikeuchi M."/>
            <person name="Watanabe M."/>
            <person name="Wada H."/>
            <person name="Kobayashi K."/>
            <person name="Saito M."/>
            <person name="Masuda T."/>
            <person name="Sasaki-Sekimoto Y."/>
            <person name="Mashiguchi K."/>
            <person name="Awai K."/>
            <person name="Shimojima M."/>
            <person name="Masuda S."/>
            <person name="Iwai M."/>
            <person name="Nobusawa T."/>
            <person name="Narise T."/>
            <person name="Kondo S."/>
            <person name="Saito H."/>
            <person name="Sato R."/>
            <person name="Murakawa M."/>
            <person name="Ihara Y."/>
            <person name="Oshima-Yamada Y."/>
            <person name="Ohtaka K."/>
            <person name="Satoh M."/>
            <person name="Sonobe K."/>
            <person name="Ishii M."/>
            <person name="Ohtani R."/>
            <person name="Kanamori-Sato M."/>
            <person name="Honoki R."/>
            <person name="Miyazaki D."/>
            <person name="Mochizuki H."/>
            <person name="Umetsu J."/>
            <person name="Higashi K."/>
            <person name="Shibata D."/>
            <person name="Kamiya Y."/>
            <person name="Sato N."/>
            <person name="Nakamura Y."/>
            <person name="Tabata S."/>
            <person name="Ida S."/>
            <person name="Kurokawa K."/>
            <person name="Ohta H."/>
        </authorList>
    </citation>
    <scope>NUCLEOTIDE SEQUENCE [LARGE SCALE GENOMIC DNA]</scope>
    <source>
        <strain evidence="15 16">NIES-2285</strain>
    </source>
</reference>
<feature type="compositionally biased region" description="Low complexity" evidence="12">
    <location>
        <begin position="268"/>
        <end position="277"/>
    </location>
</feature>
<comment type="subcellular location">
    <subcellularLocation>
        <location evidence="2">Plastid</location>
        <location evidence="2">Chloroplast</location>
    </subcellularLocation>
</comment>
<dbReference type="GO" id="GO:2001070">
    <property type="term" value="F:starch binding"/>
    <property type="evidence" value="ECO:0007669"/>
    <property type="project" value="InterPro"/>
</dbReference>
<dbReference type="Gene3D" id="3.40.50.2000">
    <property type="entry name" value="Glycogen Phosphorylase B"/>
    <property type="match status" value="2"/>
</dbReference>
<evidence type="ECO:0000256" key="1">
    <source>
        <dbReference type="ARBA" id="ARBA00001478"/>
    </source>
</evidence>
<keyword evidence="16" id="KW-1185">Reference proteome</keyword>
<gene>
    <name evidence="15" type="ORF">KFL_006040020</name>
</gene>
<keyword evidence="6" id="KW-0150">Chloroplast</keyword>
<dbReference type="STRING" id="105231.A0A1Y1IGY7"/>
<keyword evidence="10" id="KW-0750">Starch biosynthesis</keyword>
<evidence type="ECO:0000256" key="13">
    <source>
        <dbReference type="SAM" id="SignalP"/>
    </source>
</evidence>
<feature type="region of interest" description="Disordered" evidence="12">
    <location>
        <begin position="429"/>
        <end position="456"/>
    </location>
</feature>
<dbReference type="AlphaFoldDB" id="A0A1Y1IGY7"/>
<feature type="signal peptide" evidence="13">
    <location>
        <begin position="1"/>
        <end position="16"/>
    </location>
</feature>
<evidence type="ECO:0000256" key="9">
    <source>
        <dbReference type="ARBA" id="ARBA00022679"/>
    </source>
</evidence>
<comment type="similarity">
    <text evidence="4">Belongs to the glycosyltransferase 1 family. Bacterial/plant glycogen synthase subfamily.</text>
</comment>
<feature type="domain" description="Carbohydrate binding module family 25" evidence="14">
    <location>
        <begin position="661"/>
        <end position="752"/>
    </location>
</feature>
<evidence type="ECO:0000256" key="7">
    <source>
        <dbReference type="ARBA" id="ARBA00022640"/>
    </source>
</evidence>
<dbReference type="GO" id="GO:0019252">
    <property type="term" value="P:starch biosynthetic process"/>
    <property type="evidence" value="ECO:0007669"/>
    <property type="project" value="UniProtKB-UniPathway"/>
</dbReference>
<evidence type="ECO:0000256" key="8">
    <source>
        <dbReference type="ARBA" id="ARBA00022676"/>
    </source>
</evidence>
<feature type="domain" description="Carbohydrate binding module family 25" evidence="14">
    <location>
        <begin position="322"/>
        <end position="407"/>
    </location>
</feature>
<dbReference type="OrthoDB" id="2018403at2759"/>
<sequence length="1210" mass="131502">MMAHSLLCTGVAPLQAAAVLTAGSRGTELGSVRRGAWGPYLEKHRGHSLFRAQLAQPCKICASARPGGQAPGRGRRGRGKAAGRGTRGRDAGSQGGRPGGRKEGLRDTPAPPPPDKSGEEEGVIEGGAAVLTAEREPLEEEGADSGGASSNGHPVAEGTSPAEASTTFADPESGSESESEESLRADWERLEREAAQRLLALQTRQATERGQEAQGGDEAEPEKRSQSRDSGLEDVDTATDRGAEEGSSASQERAATEAGASDSEEGGVSESGQQKEPSPAPPAAAEGGGAKAIDQRAAELQALAQAHALDRMFFYPERVTAGGDVEVFLNRGVSTLAGKGEIELLGSFNDWQYQQLGVRLQPSAELGEPWWTATLRVPREAYKLDFVFHSGEVYENNAGQDFFVAVDGGLDEASFGAWVAQQKREEQRRQLQEKEAAEAAERERRRVEEEQAQDARDREAAAAAAVAVRSALSASLAVAAPRVPSVFFTDPEPVAAGGQVRLVYNRSYRPLCFAGEVWVHAGYNGWQDGVSTVVQMAPETSVEDKGDWYSVELEVPADALVLDWVLADAPPERAQYYDNNDLRDFHAPVARSEGLEAYLARLEDEAYARIRAERAQREQERAQRAARRAALRKEVAARTAAQFVAVQSAVLYTEPAPLQAGQEGSVFYNPGATALAGRSEVWIRGGFNRWSHRDGTWGPIRMEPTEDGHHLRATVEVPADAYVLDCVFSERGGGDGGLYDNKAGLDYHVPINGSTAQPPPLHVVHIALEMAPIAKVGGLGDVVTSLARAVEEAGHTVEVILPKYNNLDYSQVHFLEETESFSFGSTTIRTWQGKVEGLLVKFIEPENGMFWVGTIYGRRDDGPRFEFFCHAALEYLRQTKQNPDIIHCHDWSSAPAAWMYWDLYHANGMPNPRVVFTIHNLEFGVPQIGRAMAAANKATTVSPTYAREVSGHGAIAPHVGKFHGIRNGIDADIWDPLGDDFLPLPYSPEEVVAGKAAAKAELQRRLGLVEDAGRPVVGFITRLTAQKGIHLIKHALWRSLERGAQVVLLGSAPDSRVHNEFAGLANQLQARFGGHARLWLGYDEPLSHLIYAGSDVICVPSMFEPCGLTQMTAMRYGAVPVVRKTGGLADTVFDLDHDRERAGREGLQPNGYSFEGTDASAVDYAINRALDHWYNDRASWNTLARTVMEQDWSWNRPALDYLELYYGARK</sequence>
<dbReference type="GO" id="GO:0009507">
    <property type="term" value="C:chloroplast"/>
    <property type="evidence" value="ECO:0007669"/>
    <property type="project" value="UniProtKB-SubCell"/>
</dbReference>
<dbReference type="FunFam" id="3.40.50.2000:FF:000165">
    <property type="entry name" value="Starch synthase, chloroplastic/amyloplastic"/>
    <property type="match status" value="1"/>
</dbReference>
<evidence type="ECO:0000313" key="16">
    <source>
        <dbReference type="Proteomes" id="UP000054558"/>
    </source>
</evidence>
<dbReference type="SUPFAM" id="SSF53756">
    <property type="entry name" value="UDP-Glycosyltransferase/glycogen phosphorylase"/>
    <property type="match status" value="1"/>
</dbReference>
<dbReference type="InterPro" id="IPR011835">
    <property type="entry name" value="GS/SS"/>
</dbReference>
<evidence type="ECO:0000256" key="4">
    <source>
        <dbReference type="ARBA" id="ARBA00010281"/>
    </source>
</evidence>
<evidence type="ECO:0000256" key="11">
    <source>
        <dbReference type="ARBA" id="ARBA00022946"/>
    </source>
</evidence>
<dbReference type="EC" id="2.4.1.21" evidence="5"/>
<evidence type="ECO:0000256" key="5">
    <source>
        <dbReference type="ARBA" id="ARBA00012588"/>
    </source>
</evidence>
<proteinExistence type="inferred from homology"/>
<dbReference type="InterPro" id="IPR001296">
    <property type="entry name" value="Glyco_trans_1"/>
</dbReference>
<dbReference type="OMA" id="FIPVAYT"/>
<dbReference type="InterPro" id="IPR005085">
    <property type="entry name" value="CBM25"/>
</dbReference>
<evidence type="ECO:0000256" key="10">
    <source>
        <dbReference type="ARBA" id="ARBA00022922"/>
    </source>
</evidence>
<feature type="compositionally biased region" description="Basic and acidic residues" evidence="12">
    <location>
        <begin position="221"/>
        <end position="231"/>
    </location>
</feature>
<dbReference type="GO" id="GO:0010021">
    <property type="term" value="P:amylopectin biosynthetic process"/>
    <property type="evidence" value="ECO:0007669"/>
    <property type="project" value="UniProtKB-ARBA"/>
</dbReference>
<organism evidence="15 16">
    <name type="scientific">Klebsormidium nitens</name>
    <name type="common">Green alga</name>
    <name type="synonym">Ulothrix nitens</name>
    <dbReference type="NCBI Taxonomy" id="105231"/>
    <lineage>
        <taxon>Eukaryota</taxon>
        <taxon>Viridiplantae</taxon>
        <taxon>Streptophyta</taxon>
        <taxon>Klebsormidiophyceae</taxon>
        <taxon>Klebsormidiales</taxon>
        <taxon>Klebsormidiaceae</taxon>
        <taxon>Klebsormidium</taxon>
    </lineage>
</organism>
<dbReference type="PANTHER" id="PTHR46083:SF5">
    <property type="entry name" value="STARCH SYNTHASE 3, CHLOROPLASTIC_AMYLOPLASTIC"/>
    <property type="match status" value="1"/>
</dbReference>
<dbReference type="Proteomes" id="UP000054558">
    <property type="component" value="Unassembled WGS sequence"/>
</dbReference>
<dbReference type="Pfam" id="PF16760">
    <property type="entry name" value="CBM53"/>
    <property type="match status" value="3"/>
</dbReference>
<keyword evidence="7" id="KW-0934">Plastid</keyword>
<dbReference type="HAMAP" id="MF_00484">
    <property type="entry name" value="Glycogen_synth"/>
    <property type="match status" value="1"/>
</dbReference>
<protein>
    <recommendedName>
        <fullName evidence="5">starch synthase</fullName>
        <ecNumber evidence="5">2.4.1.21</ecNumber>
    </recommendedName>
</protein>
<feature type="chain" id="PRO_5012756265" description="starch synthase" evidence="13">
    <location>
        <begin position="17"/>
        <end position="1210"/>
    </location>
</feature>